<dbReference type="AlphaFoldDB" id="A0A495WQV4"/>
<dbReference type="PANTHER" id="PTHR43547:SF2">
    <property type="entry name" value="HYBRID SIGNAL TRANSDUCTION HISTIDINE KINASE C"/>
    <property type="match status" value="1"/>
</dbReference>
<dbReference type="CDD" id="cd00075">
    <property type="entry name" value="HATPase"/>
    <property type="match status" value="1"/>
</dbReference>
<dbReference type="PROSITE" id="PS50109">
    <property type="entry name" value="HIS_KIN"/>
    <property type="match status" value="1"/>
</dbReference>
<dbReference type="SMART" id="SM00387">
    <property type="entry name" value="HATPase_c"/>
    <property type="match status" value="1"/>
</dbReference>
<organism evidence="5 6">
    <name type="scientific">Azonexus fungiphilus</name>
    <dbReference type="NCBI Taxonomy" id="146940"/>
    <lineage>
        <taxon>Bacteria</taxon>
        <taxon>Pseudomonadati</taxon>
        <taxon>Pseudomonadota</taxon>
        <taxon>Betaproteobacteria</taxon>
        <taxon>Rhodocyclales</taxon>
        <taxon>Azonexaceae</taxon>
        <taxon>Azonexus</taxon>
    </lineage>
</organism>
<dbReference type="InterPro" id="IPR005467">
    <property type="entry name" value="His_kinase_dom"/>
</dbReference>
<keyword evidence="5" id="KW-0418">Kinase</keyword>
<evidence type="ECO:0000313" key="5">
    <source>
        <dbReference type="EMBL" id="RKT62943.1"/>
    </source>
</evidence>
<evidence type="ECO:0000256" key="3">
    <source>
        <dbReference type="ARBA" id="ARBA00022553"/>
    </source>
</evidence>
<dbReference type="PANTHER" id="PTHR43547">
    <property type="entry name" value="TWO-COMPONENT HISTIDINE KINASE"/>
    <property type="match status" value="1"/>
</dbReference>
<evidence type="ECO:0000259" key="4">
    <source>
        <dbReference type="PROSITE" id="PS50109"/>
    </source>
</evidence>
<reference evidence="5 6" key="1">
    <citation type="submission" date="2018-10" db="EMBL/GenBank/DDBJ databases">
        <title>Genomic Encyclopedia of Type Strains, Phase IV (KMG-IV): sequencing the most valuable type-strain genomes for metagenomic binning, comparative biology and taxonomic classification.</title>
        <authorList>
            <person name="Goeker M."/>
        </authorList>
    </citation>
    <scope>NUCLEOTIDE SEQUENCE [LARGE SCALE GENOMIC DNA]</scope>
    <source>
        <strain evidence="5 6">DSM 23841</strain>
    </source>
</reference>
<dbReference type="InterPro" id="IPR036890">
    <property type="entry name" value="HATPase_C_sf"/>
</dbReference>
<feature type="domain" description="Histidine kinase" evidence="4">
    <location>
        <begin position="99"/>
        <end position="211"/>
    </location>
</feature>
<dbReference type="Pfam" id="PF02518">
    <property type="entry name" value="HATPase_c"/>
    <property type="match status" value="1"/>
</dbReference>
<accession>A0A495WQV4</accession>
<evidence type="ECO:0000313" key="6">
    <source>
        <dbReference type="Proteomes" id="UP000270626"/>
    </source>
</evidence>
<comment type="caution">
    <text evidence="5">The sequence shown here is derived from an EMBL/GenBank/DDBJ whole genome shotgun (WGS) entry which is preliminary data.</text>
</comment>
<protein>
    <recommendedName>
        <fullName evidence="2">histidine kinase</fullName>
        <ecNumber evidence="2">2.7.13.3</ecNumber>
    </recommendedName>
</protein>
<dbReference type="InterPro" id="IPR003594">
    <property type="entry name" value="HATPase_dom"/>
</dbReference>
<comment type="catalytic activity">
    <reaction evidence="1">
        <text>ATP + protein L-histidine = ADP + protein N-phospho-L-histidine.</text>
        <dbReference type="EC" id="2.7.13.3"/>
    </reaction>
</comment>
<sequence length="360" mass="38774">MQSLNAYGLACEHVRDAIQPTLAGDLSAALSWEAMGNAIQTQERLLSKLRHYFNLPSQLAALNIRAVDLGAIARQIKGQHEANFSRVLLNIHGFENCWVMADQNRLLELLSCLAENAAAHAKTAVCLAAQATREGVCIEIVDDGSGLATGVVELLGMPFIRLQSRAASTHRGLGLGIYIATRNAELLHAALDVSSTPGVGCRFSITLPLADTPSLPADSKDEADPLAGARILVVDSDEQRSRALLQLLASWKCQPDLVHEWSPSLARVAQEGGSYDVLFLSENSSFKYIPSFKLAKNSGSKPSLEIFVMAERRQIAAPDVVSDPLIPGLHVLHPPLTPSRLRSALSNALRIRASSPHDSC</sequence>
<dbReference type="PRINTS" id="PR00344">
    <property type="entry name" value="BCTRLSENSOR"/>
</dbReference>
<keyword evidence="6" id="KW-1185">Reference proteome</keyword>
<dbReference type="Gene3D" id="3.30.565.10">
    <property type="entry name" value="Histidine kinase-like ATPase, C-terminal domain"/>
    <property type="match status" value="1"/>
</dbReference>
<keyword evidence="3" id="KW-0597">Phosphoprotein</keyword>
<name>A0A495WQV4_9RHOO</name>
<proteinExistence type="predicted"/>
<dbReference type="EMBL" id="RBXP01000002">
    <property type="protein sequence ID" value="RKT62943.1"/>
    <property type="molecule type" value="Genomic_DNA"/>
</dbReference>
<dbReference type="SUPFAM" id="SSF55874">
    <property type="entry name" value="ATPase domain of HSP90 chaperone/DNA topoisomerase II/histidine kinase"/>
    <property type="match status" value="1"/>
</dbReference>
<dbReference type="GO" id="GO:0000155">
    <property type="term" value="F:phosphorelay sensor kinase activity"/>
    <property type="evidence" value="ECO:0007669"/>
    <property type="project" value="TreeGrafter"/>
</dbReference>
<keyword evidence="5" id="KW-0808">Transferase</keyword>
<dbReference type="InterPro" id="IPR004358">
    <property type="entry name" value="Sig_transdc_His_kin-like_C"/>
</dbReference>
<evidence type="ECO:0000256" key="2">
    <source>
        <dbReference type="ARBA" id="ARBA00012438"/>
    </source>
</evidence>
<evidence type="ECO:0000256" key="1">
    <source>
        <dbReference type="ARBA" id="ARBA00000085"/>
    </source>
</evidence>
<dbReference type="RefSeq" id="WP_170160125.1">
    <property type="nucleotide sequence ID" value="NZ_RBXP01000002.1"/>
</dbReference>
<dbReference type="Proteomes" id="UP000270626">
    <property type="component" value="Unassembled WGS sequence"/>
</dbReference>
<dbReference type="EC" id="2.7.13.3" evidence="2"/>
<gene>
    <name evidence="5" type="ORF">DFR40_0281</name>
</gene>